<evidence type="ECO:0000313" key="10">
    <source>
        <dbReference type="EMBL" id="KUP97252.1"/>
    </source>
</evidence>
<keyword evidence="11" id="KW-1185">Reference proteome</keyword>
<dbReference type="OrthoDB" id="5241155at2"/>
<dbReference type="Pfam" id="PF02771">
    <property type="entry name" value="Acyl-CoA_dh_N"/>
    <property type="match status" value="1"/>
</dbReference>
<dbReference type="GO" id="GO:0003995">
    <property type="term" value="F:acyl-CoA dehydrogenase activity"/>
    <property type="evidence" value="ECO:0007669"/>
    <property type="project" value="InterPro"/>
</dbReference>
<dbReference type="InterPro" id="IPR046373">
    <property type="entry name" value="Acyl-CoA_Oxase/DH_mid-dom_sf"/>
</dbReference>
<name>A0A147KIX5_THECS</name>
<proteinExistence type="inferred from homology"/>
<evidence type="ECO:0000256" key="2">
    <source>
        <dbReference type="ARBA" id="ARBA00009347"/>
    </source>
</evidence>
<dbReference type="Pfam" id="PF00441">
    <property type="entry name" value="Acyl-CoA_dh_1"/>
    <property type="match status" value="1"/>
</dbReference>
<dbReference type="PANTHER" id="PTHR43884:SF12">
    <property type="entry name" value="ISOVALERYL-COA DEHYDROGENASE, MITOCHONDRIAL-RELATED"/>
    <property type="match status" value="1"/>
</dbReference>
<dbReference type="SUPFAM" id="SSF47203">
    <property type="entry name" value="Acyl-CoA dehydrogenase C-terminal domain-like"/>
    <property type="match status" value="1"/>
</dbReference>
<feature type="domain" description="Acyl-CoA dehydrogenase/oxidase C-terminal" evidence="7">
    <location>
        <begin position="232"/>
        <end position="380"/>
    </location>
</feature>
<comment type="cofactor">
    <cofactor evidence="1 6">
        <name>FAD</name>
        <dbReference type="ChEBI" id="CHEBI:57692"/>
    </cofactor>
</comment>
<dbReference type="InterPro" id="IPR006091">
    <property type="entry name" value="Acyl-CoA_Oxase/DH_mid-dom"/>
</dbReference>
<evidence type="ECO:0000313" key="11">
    <source>
        <dbReference type="Proteomes" id="UP000074382"/>
    </source>
</evidence>
<reference evidence="11" key="1">
    <citation type="journal article" date="2017" name="Acta Aliment.">
        <title>Plant polysaccharide degrading enzyme system of Thermpbifida cellulosilytica TB100 revealed by de novo genome project data.</title>
        <authorList>
            <person name="Toth A."/>
            <person name="Baka E."/>
            <person name="Luzics S."/>
            <person name="Bata-Vidacs I."/>
            <person name="Nagy I."/>
            <person name="Balint B."/>
            <person name="Herceg R."/>
            <person name="Olasz F."/>
            <person name="Wilk T."/>
            <person name="Nagy T."/>
            <person name="Kriszt B."/>
            <person name="Nagy I."/>
            <person name="Kukolya J."/>
        </authorList>
    </citation>
    <scope>NUCLEOTIDE SEQUENCE [LARGE SCALE GENOMIC DNA]</scope>
    <source>
        <strain evidence="11">TB100</strain>
    </source>
</reference>
<organism evidence="10 11">
    <name type="scientific">Thermobifida cellulosilytica TB100</name>
    <dbReference type="NCBI Taxonomy" id="665004"/>
    <lineage>
        <taxon>Bacteria</taxon>
        <taxon>Bacillati</taxon>
        <taxon>Actinomycetota</taxon>
        <taxon>Actinomycetes</taxon>
        <taxon>Streptosporangiales</taxon>
        <taxon>Nocardiopsidaceae</taxon>
        <taxon>Thermobifida</taxon>
    </lineage>
</organism>
<dbReference type="GO" id="GO:0050660">
    <property type="term" value="F:flavin adenine dinucleotide binding"/>
    <property type="evidence" value="ECO:0007669"/>
    <property type="project" value="InterPro"/>
</dbReference>
<dbReference type="Proteomes" id="UP000074382">
    <property type="component" value="Unassembled WGS sequence"/>
</dbReference>
<keyword evidence="5 6" id="KW-0560">Oxidoreductase</keyword>
<comment type="caution">
    <text evidence="10">The sequence shown here is derived from an EMBL/GenBank/DDBJ whole genome shotgun (WGS) entry which is preliminary data.</text>
</comment>
<evidence type="ECO:0000256" key="3">
    <source>
        <dbReference type="ARBA" id="ARBA00022630"/>
    </source>
</evidence>
<evidence type="ECO:0000256" key="5">
    <source>
        <dbReference type="ARBA" id="ARBA00023002"/>
    </source>
</evidence>
<dbReference type="EMBL" id="LGEM01000033">
    <property type="protein sequence ID" value="KUP97252.1"/>
    <property type="molecule type" value="Genomic_DNA"/>
</dbReference>
<dbReference type="InterPro" id="IPR006089">
    <property type="entry name" value="Acyl-CoA_DH_CS"/>
</dbReference>
<evidence type="ECO:0000259" key="9">
    <source>
        <dbReference type="Pfam" id="PF02771"/>
    </source>
</evidence>
<protein>
    <submittedName>
        <fullName evidence="10">Acyl-CoA dehydrogenase</fullName>
    </submittedName>
</protein>
<dbReference type="InterPro" id="IPR037069">
    <property type="entry name" value="AcylCoA_DH/ox_N_sf"/>
</dbReference>
<evidence type="ECO:0000256" key="6">
    <source>
        <dbReference type="RuleBase" id="RU362125"/>
    </source>
</evidence>
<evidence type="ECO:0000259" key="8">
    <source>
        <dbReference type="Pfam" id="PF02770"/>
    </source>
</evidence>
<gene>
    <name evidence="10" type="ORF">AC529_07895</name>
</gene>
<dbReference type="FunFam" id="1.20.140.10:FF:000001">
    <property type="entry name" value="Acyl-CoA dehydrogenase"/>
    <property type="match status" value="1"/>
</dbReference>
<keyword evidence="4 6" id="KW-0274">FAD</keyword>
<dbReference type="PANTHER" id="PTHR43884">
    <property type="entry name" value="ACYL-COA DEHYDROGENASE"/>
    <property type="match status" value="1"/>
</dbReference>
<dbReference type="STRING" id="665004.AC529_07895"/>
<dbReference type="FunFam" id="2.40.110.10:FF:000002">
    <property type="entry name" value="Acyl-CoA dehydrogenase fadE12"/>
    <property type="match status" value="1"/>
</dbReference>
<evidence type="ECO:0000256" key="4">
    <source>
        <dbReference type="ARBA" id="ARBA00022827"/>
    </source>
</evidence>
<comment type="similarity">
    <text evidence="2 6">Belongs to the acyl-CoA dehydrogenase family.</text>
</comment>
<dbReference type="RefSeq" id="WP_068755761.1">
    <property type="nucleotide sequence ID" value="NZ_KQ950181.1"/>
</dbReference>
<dbReference type="PROSITE" id="PS00073">
    <property type="entry name" value="ACYL_COA_DH_2"/>
    <property type="match status" value="1"/>
</dbReference>
<dbReference type="SUPFAM" id="SSF56645">
    <property type="entry name" value="Acyl-CoA dehydrogenase NM domain-like"/>
    <property type="match status" value="1"/>
</dbReference>
<feature type="domain" description="Acyl-CoA oxidase/dehydrogenase middle" evidence="8">
    <location>
        <begin position="125"/>
        <end position="220"/>
    </location>
</feature>
<dbReference type="PIRSF" id="PIRSF016578">
    <property type="entry name" value="HsaA"/>
    <property type="match status" value="1"/>
</dbReference>
<dbReference type="InterPro" id="IPR009075">
    <property type="entry name" value="AcylCo_DH/oxidase_C"/>
</dbReference>
<feature type="domain" description="Acyl-CoA dehydrogenase/oxidase N-terminal" evidence="9">
    <location>
        <begin position="10"/>
        <end position="121"/>
    </location>
</feature>
<dbReference type="AlphaFoldDB" id="A0A147KIX5"/>
<sequence length="382" mass="42400">MERTLFEPVHNDFRDSVREFIRRNVVSEYERWEAEGLVDRELWKQAGDAGFLGTAVPVEYGGGGEPDFRYNAVLVEEFARAGALSLSSGFGLHNDVVAPYLLELGTEEQKQRWLPGFCSGELVTAIAMTEPGAGSDLKAVRTTAVRDGDHYVLNGSKTFITNGIHADLVIVVAKTDPAAGARGISLLVVERGMPGFRRGRNLAKVGMHSQDTAELVFEDVRVPAANLLGEENKGFGYLMRNLPQERLSIAVVAVAAAQAALEWTVQYCRERKAFGQEIGRFQNSRFQLAEMATEIEIAQTYVDRAVLELNAGTLSPVDAAKAKWWTTELMKRTADRCLQLHGGYGYMDEYPISRFWRDARIHTIFGGTTEIMKEIIGRDLGF</sequence>
<dbReference type="PROSITE" id="PS00072">
    <property type="entry name" value="ACYL_COA_DH_1"/>
    <property type="match status" value="1"/>
</dbReference>
<dbReference type="InterPro" id="IPR009100">
    <property type="entry name" value="AcylCoA_DH/oxidase_NM_dom_sf"/>
</dbReference>
<keyword evidence="3 6" id="KW-0285">Flavoprotein</keyword>
<dbReference type="InterPro" id="IPR013786">
    <property type="entry name" value="AcylCoA_DH/ox_N"/>
</dbReference>
<accession>A0A147KIX5</accession>
<evidence type="ECO:0000256" key="1">
    <source>
        <dbReference type="ARBA" id="ARBA00001974"/>
    </source>
</evidence>
<dbReference type="Gene3D" id="2.40.110.10">
    <property type="entry name" value="Butyryl-CoA Dehydrogenase, subunit A, domain 2"/>
    <property type="match status" value="1"/>
</dbReference>
<dbReference type="Pfam" id="PF02770">
    <property type="entry name" value="Acyl-CoA_dh_M"/>
    <property type="match status" value="1"/>
</dbReference>
<evidence type="ECO:0000259" key="7">
    <source>
        <dbReference type="Pfam" id="PF00441"/>
    </source>
</evidence>
<dbReference type="InterPro" id="IPR036250">
    <property type="entry name" value="AcylCo_DH-like_C"/>
</dbReference>
<dbReference type="Gene3D" id="1.20.140.10">
    <property type="entry name" value="Butyryl-CoA Dehydrogenase, subunit A, domain 3"/>
    <property type="match status" value="1"/>
</dbReference>
<dbReference type="PATRIC" id="fig|665004.4.peg.2152"/>
<dbReference type="Gene3D" id="1.10.540.10">
    <property type="entry name" value="Acyl-CoA dehydrogenase/oxidase, N-terminal domain"/>
    <property type="match status" value="1"/>
</dbReference>